<dbReference type="InterPro" id="IPR038571">
    <property type="entry name" value="CO_DH/Ac-CoA_synth_bsu_3_sf"/>
</dbReference>
<dbReference type="Gene3D" id="3.30.1650.10">
    <property type="entry name" value="Bifunctional carbon monoxide dehydrogenase/acetyl-coa synthase(codh/acs), Chain M, domain 3"/>
    <property type="match status" value="1"/>
</dbReference>
<gene>
    <name evidence="1" type="ORF">ROZALSC1DRAFT_24593</name>
</gene>
<name>A0A4P9YCG5_ROZAC</name>
<accession>A0A4P9YCG5</accession>
<sequence length="119" mass="13515">MFIYCFSYSFDFRSPVFLPDEAITAQIEGLVLEENFSNIFHARKERYHNTDKDFMHAITDGIINVSLSLNEVNKGVTFIDDGNTTVFVMTEFKKDVDAVAANMRNLFASKLSDVSSKVI</sequence>
<evidence type="ECO:0000313" key="1">
    <source>
        <dbReference type="EMBL" id="RKP17053.1"/>
    </source>
</evidence>
<proteinExistence type="predicted"/>
<evidence type="ECO:0000313" key="2">
    <source>
        <dbReference type="Proteomes" id="UP000281549"/>
    </source>
</evidence>
<protein>
    <submittedName>
        <fullName evidence="1">Uncharacterized protein</fullName>
    </submittedName>
</protein>
<dbReference type="Proteomes" id="UP000281549">
    <property type="component" value="Unassembled WGS sequence"/>
</dbReference>
<organism evidence="1 2">
    <name type="scientific">Rozella allomycis (strain CSF55)</name>
    <dbReference type="NCBI Taxonomy" id="988480"/>
    <lineage>
        <taxon>Eukaryota</taxon>
        <taxon>Fungi</taxon>
        <taxon>Fungi incertae sedis</taxon>
        <taxon>Cryptomycota</taxon>
        <taxon>Cryptomycota incertae sedis</taxon>
        <taxon>Rozella</taxon>
    </lineage>
</organism>
<dbReference type="AlphaFoldDB" id="A0A4P9YCG5"/>
<dbReference type="EMBL" id="ML006054">
    <property type="protein sequence ID" value="RKP17053.1"/>
    <property type="molecule type" value="Genomic_DNA"/>
</dbReference>
<reference evidence="2" key="1">
    <citation type="journal article" date="2018" name="Nat. Microbiol.">
        <title>Leveraging single-cell genomics to expand the fungal tree of life.</title>
        <authorList>
            <person name="Ahrendt S.R."/>
            <person name="Quandt C.A."/>
            <person name="Ciobanu D."/>
            <person name="Clum A."/>
            <person name="Salamov A."/>
            <person name="Andreopoulos B."/>
            <person name="Cheng J.F."/>
            <person name="Woyke T."/>
            <person name="Pelin A."/>
            <person name="Henrissat B."/>
            <person name="Reynolds N.K."/>
            <person name="Benny G.L."/>
            <person name="Smith M.E."/>
            <person name="James T.Y."/>
            <person name="Grigoriev I.V."/>
        </authorList>
    </citation>
    <scope>NUCLEOTIDE SEQUENCE [LARGE SCALE GENOMIC DNA]</scope>
    <source>
        <strain evidence="2">CSF55</strain>
    </source>
</reference>